<dbReference type="EMBL" id="LPUX01000053">
    <property type="protein sequence ID" value="OAP40351.1"/>
    <property type="molecule type" value="Genomic_DNA"/>
</dbReference>
<protein>
    <recommendedName>
        <fullName evidence="7">Capsular biosynthesis protein</fullName>
    </recommendedName>
</protein>
<keyword evidence="6" id="KW-1185">Reference proteome</keyword>
<proteinExistence type="predicted"/>
<evidence type="ECO:0000256" key="4">
    <source>
        <dbReference type="SAM" id="MobiDB-lite"/>
    </source>
</evidence>
<feature type="region of interest" description="Disordered" evidence="4">
    <location>
        <begin position="303"/>
        <end position="324"/>
    </location>
</feature>
<name>A0A178XYN6_9HYPH</name>
<evidence type="ECO:0000313" key="5">
    <source>
        <dbReference type="EMBL" id="OAP40351.1"/>
    </source>
</evidence>
<evidence type="ECO:0000256" key="3">
    <source>
        <dbReference type="ARBA" id="ARBA00022723"/>
    </source>
</evidence>
<dbReference type="AlphaFoldDB" id="A0A178XYN6"/>
<dbReference type="CDD" id="cd04194">
    <property type="entry name" value="GT8_A4GalT_like"/>
    <property type="match status" value="1"/>
</dbReference>
<dbReference type="RefSeq" id="WP_060563924.1">
    <property type="nucleotide sequence ID" value="NZ_LPUX01000053.1"/>
</dbReference>
<evidence type="ECO:0000313" key="6">
    <source>
        <dbReference type="Proteomes" id="UP000094025"/>
    </source>
</evidence>
<dbReference type="STRING" id="1472378.AU381_00030"/>
<sequence>MSLAQAPVAFERIQAAGHIEPVQETVDLVFASDDRYVRFTAVTLASILKNYSGSAPIRVFILIDKLLPEAERAKLEALRSIREFSLHEIPVDARLFANIKTSEGISIATYYRLLMHKLLPADARKVLYLDSDLIIRKSIDELFSVPFDGALFAGVEDTISRTYNAKFGLAESAKHVNAGVLLVNVDLMRAIGFSELVERYLESNRYRLVLGDQQILTELFFGSIKYVPVKWNVHGSMFKTDWVEKVAGVENYMNQGEATAAISDPAIIHYTLKRKPWMSLEHARAEEWFVYLALTPYALEIEKPEKPEEAPSGKPKQTNKKSAPEKMTLGRFLTVIVPATLVSFTRIRKTRLAVGKLERRLDALEKKKPQTAPPADRGVTLKNILVSRSANAPAAFSARAMIESLPANSVIMSNVHKKDMEGGYAENIKTITKTGNFFYFTDRLPDAVFLLSQRIEQDMFWSCVDTAYLYDLPLYFTEVALFGAFASYFDPDATLNERRALGFMIDDLGYYFDARQPSRIERTLNKSDFVLSEQESRRARAVINRICAEGITKYNKYVVGPEFEIEPNAVLVIDQKKGDASIQFAGANDFSFHRMLDAAVEENPGRPVYFKRHPDSIQRNMNSYRNRNINEITVLPDDVTIGSVIDRCDKIYTVSSQVGFEGLMREKEVVTFGAPFYSGWGLTDDRGTVQRRTQRRTVEELFHVACINQSVYLNPDTGKLIEIEELIDIILQMRADNAARRT</sequence>
<dbReference type="PANTHER" id="PTHR13778:SF47">
    <property type="entry name" value="LIPOPOLYSACCHARIDE 1,3-GALACTOSYLTRANSFERASE"/>
    <property type="match status" value="1"/>
</dbReference>
<evidence type="ECO:0000256" key="2">
    <source>
        <dbReference type="ARBA" id="ARBA00022679"/>
    </source>
</evidence>
<dbReference type="Gene3D" id="3.90.550.10">
    <property type="entry name" value="Spore Coat Polysaccharide Biosynthesis Protein SpsA, Chain A"/>
    <property type="match status" value="1"/>
</dbReference>
<dbReference type="Pfam" id="PF01501">
    <property type="entry name" value="Glyco_transf_8"/>
    <property type="match status" value="1"/>
</dbReference>
<evidence type="ECO:0000256" key="1">
    <source>
        <dbReference type="ARBA" id="ARBA00022676"/>
    </source>
</evidence>
<dbReference type="InterPro" id="IPR007833">
    <property type="entry name" value="Capsule_polysaccharide_synth"/>
</dbReference>
<accession>A0A178XYN6</accession>
<dbReference type="InterPro" id="IPR050748">
    <property type="entry name" value="Glycosyltrans_8_dom-fam"/>
</dbReference>
<dbReference type="Proteomes" id="UP000094025">
    <property type="component" value="Unassembled WGS sequence"/>
</dbReference>
<dbReference type="GO" id="GO:0016757">
    <property type="term" value="F:glycosyltransferase activity"/>
    <property type="evidence" value="ECO:0007669"/>
    <property type="project" value="UniProtKB-KW"/>
</dbReference>
<dbReference type="GO" id="GO:0046872">
    <property type="term" value="F:metal ion binding"/>
    <property type="evidence" value="ECO:0007669"/>
    <property type="project" value="UniProtKB-KW"/>
</dbReference>
<dbReference type="SUPFAM" id="SSF53448">
    <property type="entry name" value="Nucleotide-diphospho-sugar transferases"/>
    <property type="match status" value="1"/>
</dbReference>
<dbReference type="Pfam" id="PF05159">
    <property type="entry name" value="Capsule_synth"/>
    <property type="match status" value="1"/>
</dbReference>
<organism evidence="5 6">
    <name type="scientific">Sinorhizobium glycinis</name>
    <dbReference type="NCBI Taxonomy" id="1472378"/>
    <lineage>
        <taxon>Bacteria</taxon>
        <taxon>Pseudomonadati</taxon>
        <taxon>Pseudomonadota</taxon>
        <taxon>Alphaproteobacteria</taxon>
        <taxon>Hyphomicrobiales</taxon>
        <taxon>Rhizobiaceae</taxon>
        <taxon>Sinorhizobium/Ensifer group</taxon>
        <taxon>Sinorhizobium</taxon>
    </lineage>
</organism>
<dbReference type="InterPro" id="IPR029044">
    <property type="entry name" value="Nucleotide-diphossugar_trans"/>
</dbReference>
<keyword evidence="3" id="KW-0479">Metal-binding</keyword>
<gene>
    <name evidence="5" type="ORF">AU381_00030</name>
</gene>
<dbReference type="PANTHER" id="PTHR13778">
    <property type="entry name" value="GLYCOSYLTRANSFERASE 8 DOMAIN-CONTAINING PROTEIN"/>
    <property type="match status" value="1"/>
</dbReference>
<keyword evidence="2" id="KW-0808">Transferase</keyword>
<evidence type="ECO:0008006" key="7">
    <source>
        <dbReference type="Google" id="ProtNLM"/>
    </source>
</evidence>
<dbReference type="GO" id="GO:0015774">
    <property type="term" value="P:polysaccharide transport"/>
    <property type="evidence" value="ECO:0007669"/>
    <property type="project" value="InterPro"/>
</dbReference>
<dbReference type="GO" id="GO:0000271">
    <property type="term" value="P:polysaccharide biosynthetic process"/>
    <property type="evidence" value="ECO:0007669"/>
    <property type="project" value="InterPro"/>
</dbReference>
<keyword evidence="1" id="KW-0328">Glycosyltransferase</keyword>
<comment type="caution">
    <text evidence="5">The sequence shown here is derived from an EMBL/GenBank/DDBJ whole genome shotgun (WGS) entry which is preliminary data.</text>
</comment>
<dbReference type="OrthoDB" id="5672604at2"/>
<reference evidence="5 6" key="1">
    <citation type="journal article" date="2016" name="Int. J. Syst. Evol. Microbiol.">
        <title>Ensifer glycinis sp. nov., an novel rhizobial species associated with Glycine spp.</title>
        <authorList>
            <person name="Yan H."/>
            <person name="Yan J."/>
            <person name="Sui X.H."/>
            <person name="Wang E.T."/>
            <person name="Chen W.X."/>
            <person name="Zhang X.X."/>
            <person name="Chen W.F."/>
        </authorList>
    </citation>
    <scope>NUCLEOTIDE SEQUENCE [LARGE SCALE GENOMIC DNA]</scope>
    <source>
        <strain evidence="5 6">CCBAU 23380</strain>
    </source>
</reference>
<dbReference type="InterPro" id="IPR002495">
    <property type="entry name" value="Glyco_trans_8"/>
</dbReference>